<dbReference type="Pfam" id="PF00156">
    <property type="entry name" value="Pribosyltran"/>
    <property type="match status" value="1"/>
</dbReference>
<dbReference type="InterPro" id="IPR029057">
    <property type="entry name" value="PRTase-like"/>
</dbReference>
<dbReference type="SUPFAM" id="SSF53271">
    <property type="entry name" value="PRTase-like"/>
    <property type="match status" value="1"/>
</dbReference>
<dbReference type="InterPro" id="IPR000836">
    <property type="entry name" value="PRTase_dom"/>
</dbReference>
<organism evidence="3">
    <name type="scientific">bioreactor metagenome</name>
    <dbReference type="NCBI Taxonomy" id="1076179"/>
    <lineage>
        <taxon>unclassified sequences</taxon>
        <taxon>metagenomes</taxon>
        <taxon>ecological metagenomes</taxon>
    </lineage>
</organism>
<dbReference type="PANTHER" id="PTHR47505">
    <property type="entry name" value="DNA UTILIZATION PROTEIN YHGH"/>
    <property type="match status" value="1"/>
</dbReference>
<sequence length="214" mass="24440">MGKGFIKLLKEFLNEFLDIIYPPINKCISCGSEFIGLCPICNKKIIRVKENHNIISYGYYSGVMKKLILEFKYKKDFICGDILSDYLFELIEENNIKADAIFFIPSSKKSLKERGFNQCEFMANKISDKLNIPVYKDIIKVKNIKEQKTLSKEDRLKNVQGAFGVISNRNIRNKNIILIDDVVTTGATLLECEKLLINNGACSIKMLTVAKSYI</sequence>
<dbReference type="CDD" id="cd06223">
    <property type="entry name" value="PRTases_typeI"/>
    <property type="match status" value="1"/>
</dbReference>
<evidence type="ECO:0000259" key="2">
    <source>
        <dbReference type="Pfam" id="PF00156"/>
    </source>
</evidence>
<protein>
    <recommendedName>
        <fullName evidence="2">Phosphoribosyltransferase domain-containing protein</fullName>
    </recommendedName>
</protein>
<proteinExistence type="inferred from homology"/>
<dbReference type="EMBL" id="VSSQ01001156">
    <property type="protein sequence ID" value="MPM05693.1"/>
    <property type="molecule type" value="Genomic_DNA"/>
</dbReference>
<evidence type="ECO:0000313" key="3">
    <source>
        <dbReference type="EMBL" id="MPM05693.1"/>
    </source>
</evidence>
<gene>
    <name evidence="3" type="ORF">SDC9_51984</name>
</gene>
<dbReference type="AlphaFoldDB" id="A0A644WUA7"/>
<accession>A0A644WUA7</accession>
<dbReference type="InterPro" id="IPR051910">
    <property type="entry name" value="ComF/GntX_DNA_util-trans"/>
</dbReference>
<reference evidence="3" key="1">
    <citation type="submission" date="2019-08" db="EMBL/GenBank/DDBJ databases">
        <authorList>
            <person name="Kucharzyk K."/>
            <person name="Murdoch R.W."/>
            <person name="Higgins S."/>
            <person name="Loffler F."/>
        </authorList>
    </citation>
    <scope>NUCLEOTIDE SEQUENCE</scope>
</reference>
<comment type="caution">
    <text evidence="3">The sequence shown here is derived from an EMBL/GenBank/DDBJ whole genome shotgun (WGS) entry which is preliminary data.</text>
</comment>
<comment type="similarity">
    <text evidence="1">Belongs to the ComF/GntX family.</text>
</comment>
<name>A0A644WUA7_9ZZZZ</name>
<dbReference type="Gene3D" id="3.40.50.2020">
    <property type="match status" value="1"/>
</dbReference>
<dbReference type="PANTHER" id="PTHR47505:SF1">
    <property type="entry name" value="DNA UTILIZATION PROTEIN YHGH"/>
    <property type="match status" value="1"/>
</dbReference>
<evidence type="ECO:0000256" key="1">
    <source>
        <dbReference type="ARBA" id="ARBA00008007"/>
    </source>
</evidence>
<feature type="domain" description="Phosphoribosyltransferase" evidence="2">
    <location>
        <begin position="119"/>
        <end position="210"/>
    </location>
</feature>